<dbReference type="InterPro" id="IPR009936">
    <property type="entry name" value="DUF1468"/>
</dbReference>
<dbReference type="RefSeq" id="WP_378220258.1">
    <property type="nucleotide sequence ID" value="NZ_JBHRTK010000011.1"/>
</dbReference>
<sequence>MHKDQDETHGEPTPDAATLSLSLEISDIAVGLALAALAGWFFFQASILPDFSGTAIGAADFPKGLAALLGVTSIIFAGAGVRRIVSGRLGERVSVRQPMRVLLGIVLLIAFPFMMDAFGYYIAMAIFLSAFLYVANRRNPIAIALYVGGFLLFTKLVFEMMLGTPLP</sequence>
<comment type="caution">
    <text evidence="3">The sequence shown here is derived from an EMBL/GenBank/DDBJ whole genome shotgun (WGS) entry which is preliminary data.</text>
</comment>
<dbReference type="Proteomes" id="UP001595583">
    <property type="component" value="Unassembled WGS sequence"/>
</dbReference>
<protein>
    <submittedName>
        <fullName evidence="3">Tripartite tricarboxylate transporter TctB family protein</fullName>
    </submittedName>
</protein>
<keyword evidence="1" id="KW-0472">Membrane</keyword>
<feature type="transmembrane region" description="Helical" evidence="1">
    <location>
        <begin position="141"/>
        <end position="158"/>
    </location>
</feature>
<keyword evidence="1" id="KW-1133">Transmembrane helix</keyword>
<evidence type="ECO:0000313" key="3">
    <source>
        <dbReference type="EMBL" id="MFC3206437.1"/>
    </source>
</evidence>
<name>A0ABV7KA27_9HYPH</name>
<feature type="transmembrane region" description="Helical" evidence="1">
    <location>
        <begin position="102"/>
        <end position="135"/>
    </location>
</feature>
<feature type="transmembrane region" description="Helical" evidence="1">
    <location>
        <begin position="21"/>
        <end position="43"/>
    </location>
</feature>
<gene>
    <name evidence="3" type="ORF">ACFOHJ_09470</name>
</gene>
<dbReference type="Pfam" id="PF07331">
    <property type="entry name" value="TctB"/>
    <property type="match status" value="1"/>
</dbReference>
<keyword evidence="1" id="KW-0812">Transmembrane</keyword>
<feature type="transmembrane region" description="Helical" evidence="1">
    <location>
        <begin position="63"/>
        <end position="81"/>
    </location>
</feature>
<proteinExistence type="predicted"/>
<feature type="domain" description="DUF1468" evidence="2">
    <location>
        <begin position="29"/>
        <end position="167"/>
    </location>
</feature>
<dbReference type="EMBL" id="JBHRTK010000011">
    <property type="protein sequence ID" value="MFC3206437.1"/>
    <property type="molecule type" value="Genomic_DNA"/>
</dbReference>
<evidence type="ECO:0000313" key="4">
    <source>
        <dbReference type="Proteomes" id="UP001595583"/>
    </source>
</evidence>
<reference evidence="4" key="1">
    <citation type="journal article" date="2019" name="Int. J. Syst. Evol. Microbiol.">
        <title>The Global Catalogue of Microorganisms (GCM) 10K type strain sequencing project: providing services to taxonomists for standard genome sequencing and annotation.</title>
        <authorList>
            <consortium name="The Broad Institute Genomics Platform"/>
            <consortium name="The Broad Institute Genome Sequencing Center for Infectious Disease"/>
            <person name="Wu L."/>
            <person name="Ma J."/>
        </authorList>
    </citation>
    <scope>NUCLEOTIDE SEQUENCE [LARGE SCALE GENOMIC DNA]</scope>
    <source>
        <strain evidence="4">KCTC 52165</strain>
    </source>
</reference>
<keyword evidence="4" id="KW-1185">Reference proteome</keyword>
<evidence type="ECO:0000256" key="1">
    <source>
        <dbReference type="SAM" id="Phobius"/>
    </source>
</evidence>
<organism evidence="3 4">
    <name type="scientific">Aquamicrobium soli</name>
    <dbReference type="NCBI Taxonomy" id="1811518"/>
    <lineage>
        <taxon>Bacteria</taxon>
        <taxon>Pseudomonadati</taxon>
        <taxon>Pseudomonadota</taxon>
        <taxon>Alphaproteobacteria</taxon>
        <taxon>Hyphomicrobiales</taxon>
        <taxon>Phyllobacteriaceae</taxon>
        <taxon>Aquamicrobium</taxon>
    </lineage>
</organism>
<evidence type="ECO:0000259" key="2">
    <source>
        <dbReference type="Pfam" id="PF07331"/>
    </source>
</evidence>
<accession>A0ABV7KA27</accession>